<evidence type="ECO:0000313" key="12">
    <source>
        <dbReference type="EMBL" id="POZ89917.1"/>
    </source>
</evidence>
<feature type="binding site" evidence="10">
    <location>
        <position position="79"/>
    </location>
    <ligand>
        <name>Mg(2+)</name>
        <dbReference type="ChEBI" id="CHEBI:18420"/>
    </ligand>
</feature>
<comment type="catalytic activity">
    <reaction evidence="8 10">
        <text>dITP + H2O = dIMP + diphosphate + H(+)</text>
        <dbReference type="Rhea" id="RHEA:28342"/>
        <dbReference type="ChEBI" id="CHEBI:15377"/>
        <dbReference type="ChEBI" id="CHEBI:15378"/>
        <dbReference type="ChEBI" id="CHEBI:33019"/>
        <dbReference type="ChEBI" id="CHEBI:61194"/>
        <dbReference type="ChEBI" id="CHEBI:61382"/>
        <dbReference type="EC" id="3.6.1.66"/>
    </reaction>
</comment>
<evidence type="ECO:0000256" key="8">
    <source>
        <dbReference type="ARBA" id="ARBA00051875"/>
    </source>
</evidence>
<dbReference type="InterPro" id="IPR029001">
    <property type="entry name" value="ITPase-like_fam"/>
</dbReference>
<dbReference type="HAMAP" id="MF_01405">
    <property type="entry name" value="Non_canon_purine_NTPase"/>
    <property type="match status" value="1"/>
</dbReference>
<evidence type="ECO:0000313" key="13">
    <source>
        <dbReference type="Proteomes" id="UP000236950"/>
    </source>
</evidence>
<organism evidence="12 13">
    <name type="scientific">Petrotoga halophila DSM 16923</name>
    <dbReference type="NCBI Taxonomy" id="1122953"/>
    <lineage>
        <taxon>Bacteria</taxon>
        <taxon>Thermotogati</taxon>
        <taxon>Thermotogota</taxon>
        <taxon>Thermotogae</taxon>
        <taxon>Petrotogales</taxon>
        <taxon>Petrotogaceae</taxon>
        <taxon>Petrotoga</taxon>
    </lineage>
</organism>
<dbReference type="AlphaFoldDB" id="A0A2S5EA60"/>
<comment type="caution">
    <text evidence="12">The sequence shown here is derived from an EMBL/GenBank/DDBJ whole genome shotgun (WGS) entry which is preliminary data.</text>
</comment>
<comment type="subunit">
    <text evidence="2 10">Homodimer.</text>
</comment>
<keyword evidence="13" id="KW-1185">Reference proteome</keyword>
<dbReference type="RefSeq" id="WP_169926270.1">
    <property type="nucleotide sequence ID" value="NZ_JALY01000256.1"/>
</dbReference>
<dbReference type="FunFam" id="3.90.950.10:FF:000001">
    <property type="entry name" value="dITP/XTP pyrophosphatase"/>
    <property type="match status" value="1"/>
</dbReference>
<dbReference type="Gene3D" id="3.90.950.10">
    <property type="match status" value="1"/>
</dbReference>
<feature type="active site" description="Proton acceptor" evidence="10">
    <location>
        <position position="79"/>
    </location>
</feature>
<accession>A0A2S5EA60</accession>
<dbReference type="GO" id="GO:0009146">
    <property type="term" value="P:purine nucleoside triphosphate catabolic process"/>
    <property type="evidence" value="ECO:0007669"/>
    <property type="project" value="UniProtKB-UniRule"/>
</dbReference>
<evidence type="ECO:0000256" key="3">
    <source>
        <dbReference type="ARBA" id="ARBA00022723"/>
    </source>
</evidence>
<feature type="binding site" evidence="10">
    <location>
        <begin position="160"/>
        <end position="163"/>
    </location>
    <ligand>
        <name>substrate</name>
    </ligand>
</feature>
<dbReference type="PANTHER" id="PTHR11067">
    <property type="entry name" value="INOSINE TRIPHOSPHATE PYROPHOSPHATASE/HAM1 PROTEIN"/>
    <property type="match status" value="1"/>
</dbReference>
<evidence type="ECO:0000256" key="11">
    <source>
        <dbReference type="RuleBase" id="RU003781"/>
    </source>
</evidence>
<keyword evidence="3 10" id="KW-0479">Metal-binding</keyword>
<feature type="binding site" evidence="10">
    <location>
        <position position="183"/>
    </location>
    <ligand>
        <name>substrate</name>
    </ligand>
</feature>
<dbReference type="EMBL" id="JALY01000256">
    <property type="protein sequence ID" value="POZ89917.1"/>
    <property type="molecule type" value="Genomic_DNA"/>
</dbReference>
<evidence type="ECO:0000256" key="2">
    <source>
        <dbReference type="ARBA" id="ARBA00011738"/>
    </source>
</evidence>
<comment type="function">
    <text evidence="10">Pyrophosphatase that catalyzes the hydrolysis of nucleoside triphosphates to their monophosphate derivatives, with a high preference for the non-canonical purine nucleotides XTP (xanthosine triphosphate), dITP (deoxyinosine triphosphate) and ITP. Seems to function as a house-cleaning enzyme that removes non-canonical purine nucleotides from the nucleotide pool, thus preventing their incorporation into DNA/RNA and avoiding chromosomal lesions.</text>
</comment>
<evidence type="ECO:0000256" key="10">
    <source>
        <dbReference type="HAMAP-Rule" id="MF_01405"/>
    </source>
</evidence>
<dbReference type="SUPFAM" id="SSF52972">
    <property type="entry name" value="ITPase-like"/>
    <property type="match status" value="1"/>
</dbReference>
<name>A0A2S5EA60_9BACT</name>
<dbReference type="GO" id="GO:0046872">
    <property type="term" value="F:metal ion binding"/>
    <property type="evidence" value="ECO:0007669"/>
    <property type="project" value="UniProtKB-KW"/>
</dbReference>
<feature type="binding site" evidence="10">
    <location>
        <position position="80"/>
    </location>
    <ligand>
        <name>substrate</name>
    </ligand>
</feature>
<dbReference type="GO" id="GO:0035870">
    <property type="term" value="F:dITP diphosphatase activity"/>
    <property type="evidence" value="ECO:0007669"/>
    <property type="project" value="UniProtKB-UniRule"/>
</dbReference>
<feature type="binding site" evidence="10">
    <location>
        <position position="50"/>
    </location>
    <ligand>
        <name>Mg(2+)</name>
        <dbReference type="ChEBI" id="CHEBI:18420"/>
    </ligand>
</feature>
<evidence type="ECO:0000256" key="4">
    <source>
        <dbReference type="ARBA" id="ARBA00022741"/>
    </source>
</evidence>
<protein>
    <recommendedName>
        <fullName evidence="10">dITP/XTP pyrophosphatase</fullName>
        <ecNumber evidence="10">3.6.1.66</ecNumber>
    </recommendedName>
    <alternativeName>
        <fullName evidence="10">Non-canonical purine NTP pyrophosphatase</fullName>
    </alternativeName>
    <alternativeName>
        <fullName evidence="10">Non-standard purine NTP pyrophosphatase</fullName>
    </alternativeName>
    <alternativeName>
        <fullName evidence="10">Nucleoside-triphosphate diphosphatase</fullName>
    </alternativeName>
    <alternativeName>
        <fullName evidence="10">Nucleoside-triphosphate pyrophosphatase</fullName>
        <shortName evidence="10">NTPase</shortName>
    </alternativeName>
</protein>
<evidence type="ECO:0000256" key="9">
    <source>
        <dbReference type="ARBA" id="ARBA00052017"/>
    </source>
</evidence>
<comment type="cofactor">
    <cofactor evidence="10">
        <name>Mg(2+)</name>
        <dbReference type="ChEBI" id="CHEBI:18420"/>
    </cofactor>
    <text evidence="10">Binds 1 Mg(2+) ion per subunit.</text>
</comment>
<dbReference type="CDD" id="cd00515">
    <property type="entry name" value="HAM1"/>
    <property type="match status" value="1"/>
</dbReference>
<keyword evidence="7 10" id="KW-0546">Nucleotide metabolism</keyword>
<feature type="binding site" evidence="10">
    <location>
        <begin position="188"/>
        <end position="189"/>
    </location>
    <ligand>
        <name>substrate</name>
    </ligand>
</feature>
<dbReference type="EC" id="3.6.1.66" evidence="10"/>
<dbReference type="InterPro" id="IPR020922">
    <property type="entry name" value="dITP/XTP_pyrophosphatase"/>
</dbReference>
<comment type="similarity">
    <text evidence="1 10 11">Belongs to the HAM1 NTPase family.</text>
</comment>
<evidence type="ECO:0000256" key="6">
    <source>
        <dbReference type="ARBA" id="ARBA00022842"/>
    </source>
</evidence>
<gene>
    <name evidence="12" type="ORF">AA81_12130</name>
</gene>
<evidence type="ECO:0000256" key="1">
    <source>
        <dbReference type="ARBA" id="ARBA00008023"/>
    </source>
</evidence>
<dbReference type="NCBIfam" id="TIGR00042">
    <property type="entry name" value="RdgB/HAM1 family non-canonical purine NTP pyrophosphatase"/>
    <property type="match status" value="1"/>
</dbReference>
<keyword evidence="5 10" id="KW-0378">Hydrolase</keyword>
<dbReference type="GO" id="GO:0036220">
    <property type="term" value="F:ITP diphosphatase activity"/>
    <property type="evidence" value="ECO:0007669"/>
    <property type="project" value="UniProtKB-UniRule"/>
</dbReference>
<dbReference type="GO" id="GO:0017111">
    <property type="term" value="F:ribonucleoside triphosphate phosphatase activity"/>
    <property type="evidence" value="ECO:0007669"/>
    <property type="project" value="InterPro"/>
</dbReference>
<dbReference type="GO" id="GO:0009117">
    <property type="term" value="P:nucleotide metabolic process"/>
    <property type="evidence" value="ECO:0007669"/>
    <property type="project" value="UniProtKB-KW"/>
</dbReference>
<dbReference type="Pfam" id="PF01725">
    <property type="entry name" value="Ham1p_like"/>
    <property type="match status" value="1"/>
</dbReference>
<reference evidence="12 13" key="1">
    <citation type="submission" date="2014-01" db="EMBL/GenBank/DDBJ databases">
        <title>Comparative genomics of Petrotoga.</title>
        <authorList>
            <person name="Chow K."/>
            <person name="Charchuk R."/>
            <person name="Nesbo C.L."/>
        </authorList>
    </citation>
    <scope>NUCLEOTIDE SEQUENCE [LARGE SCALE GENOMIC DNA]</scope>
    <source>
        <strain evidence="12 13">DSM 16923</strain>
    </source>
</reference>
<sequence>MKILSEVYLATSNRNKVREINEILQNIDINGSITVKYIFDEIKEDNFEVEEYGETYVENSVIKAWAYSKLIKKPVFSDDSGLSIISLEGFPGVNSARFMENYSYEQKMKELLSMLENEKDRTAYFACAATYFDPQKNFLVTCQEEVYGKIAFEIRGKNGFGYDPIFIPDGYDYTFGELSKDVKNKISHRAKAIKKLLLFLKSATILENNE</sequence>
<dbReference type="GO" id="GO:0000166">
    <property type="term" value="F:nucleotide binding"/>
    <property type="evidence" value="ECO:0007669"/>
    <property type="project" value="UniProtKB-KW"/>
</dbReference>
<feature type="binding site" evidence="10">
    <location>
        <begin position="11"/>
        <end position="16"/>
    </location>
    <ligand>
        <name>substrate</name>
    </ligand>
</feature>
<dbReference type="PANTHER" id="PTHR11067:SF9">
    <property type="entry name" value="INOSINE TRIPHOSPHATE PYROPHOSPHATASE"/>
    <property type="match status" value="1"/>
</dbReference>
<keyword evidence="6 10" id="KW-0460">Magnesium</keyword>
<proteinExistence type="inferred from homology"/>
<dbReference type="GO" id="GO:0005829">
    <property type="term" value="C:cytosol"/>
    <property type="evidence" value="ECO:0007669"/>
    <property type="project" value="TreeGrafter"/>
</dbReference>
<dbReference type="GO" id="GO:0036222">
    <property type="term" value="F:XTP diphosphatase activity"/>
    <property type="evidence" value="ECO:0007669"/>
    <property type="project" value="UniProtKB-UniRule"/>
</dbReference>
<keyword evidence="4 10" id="KW-0547">Nucleotide-binding</keyword>
<evidence type="ECO:0000256" key="7">
    <source>
        <dbReference type="ARBA" id="ARBA00023080"/>
    </source>
</evidence>
<dbReference type="InterPro" id="IPR002637">
    <property type="entry name" value="RdgB/HAM1"/>
</dbReference>
<comment type="catalytic activity">
    <reaction evidence="9 10">
        <text>XTP + H2O = XMP + diphosphate + H(+)</text>
        <dbReference type="Rhea" id="RHEA:28610"/>
        <dbReference type="ChEBI" id="CHEBI:15377"/>
        <dbReference type="ChEBI" id="CHEBI:15378"/>
        <dbReference type="ChEBI" id="CHEBI:33019"/>
        <dbReference type="ChEBI" id="CHEBI:57464"/>
        <dbReference type="ChEBI" id="CHEBI:61314"/>
        <dbReference type="EC" id="3.6.1.66"/>
    </reaction>
</comment>
<evidence type="ECO:0000256" key="5">
    <source>
        <dbReference type="ARBA" id="ARBA00022801"/>
    </source>
</evidence>
<comment type="catalytic activity">
    <reaction evidence="10">
        <text>ITP + H2O = IMP + diphosphate + H(+)</text>
        <dbReference type="Rhea" id="RHEA:29399"/>
        <dbReference type="ChEBI" id="CHEBI:15377"/>
        <dbReference type="ChEBI" id="CHEBI:15378"/>
        <dbReference type="ChEBI" id="CHEBI:33019"/>
        <dbReference type="ChEBI" id="CHEBI:58053"/>
        <dbReference type="ChEBI" id="CHEBI:61402"/>
        <dbReference type="EC" id="3.6.1.66"/>
    </reaction>
</comment>
<dbReference type="Proteomes" id="UP000236950">
    <property type="component" value="Unassembled WGS sequence"/>
</dbReference>